<dbReference type="Proteomes" id="UP000183567">
    <property type="component" value="Unassembled WGS sequence"/>
</dbReference>
<accession>A0A1J8QCB8</accession>
<keyword evidence="2" id="KW-1185">Reference proteome</keyword>
<dbReference type="AlphaFoldDB" id="A0A1J8QCB8"/>
<comment type="caution">
    <text evidence="1">The sequence shown here is derived from an EMBL/GenBank/DDBJ whole genome shotgun (WGS) entry which is preliminary data.</text>
</comment>
<dbReference type="EMBL" id="LVVM01005944">
    <property type="protein sequence ID" value="OJA09396.1"/>
    <property type="molecule type" value="Genomic_DNA"/>
</dbReference>
<proteinExistence type="predicted"/>
<sequence>MASAADMIAGEISTIFGLPIRKHRLSLETQHLFWALEATRQEVSRTTC</sequence>
<evidence type="ECO:0000313" key="2">
    <source>
        <dbReference type="Proteomes" id="UP000183567"/>
    </source>
</evidence>
<reference evidence="1 2" key="1">
    <citation type="submission" date="2016-03" db="EMBL/GenBank/DDBJ databases">
        <title>Comparative genomics of the ectomycorrhizal sister species Rhizopogon vinicolor and Rhizopogon vesiculosus (Basidiomycota: Boletales) reveals a divergence of the mating type B locus.</title>
        <authorList>
            <person name="Mujic A.B."/>
            <person name="Kuo A."/>
            <person name="Tritt A."/>
            <person name="Lipzen A."/>
            <person name="Chen C."/>
            <person name="Johnson J."/>
            <person name="Sharma A."/>
            <person name="Barry K."/>
            <person name="Grigoriev I.V."/>
            <person name="Spatafora J.W."/>
        </authorList>
    </citation>
    <scope>NUCLEOTIDE SEQUENCE [LARGE SCALE GENOMIC DNA]</scope>
    <source>
        <strain evidence="1 2">AM-OR11-056</strain>
    </source>
</reference>
<organism evidence="1 2">
    <name type="scientific">Rhizopogon vesiculosus</name>
    <dbReference type="NCBI Taxonomy" id="180088"/>
    <lineage>
        <taxon>Eukaryota</taxon>
        <taxon>Fungi</taxon>
        <taxon>Dikarya</taxon>
        <taxon>Basidiomycota</taxon>
        <taxon>Agaricomycotina</taxon>
        <taxon>Agaricomycetes</taxon>
        <taxon>Agaricomycetidae</taxon>
        <taxon>Boletales</taxon>
        <taxon>Suillineae</taxon>
        <taxon>Rhizopogonaceae</taxon>
        <taxon>Rhizopogon</taxon>
    </lineage>
</organism>
<evidence type="ECO:0000313" key="1">
    <source>
        <dbReference type="EMBL" id="OJA09396.1"/>
    </source>
</evidence>
<name>A0A1J8QCB8_9AGAM</name>
<gene>
    <name evidence="1" type="ORF">AZE42_06560</name>
</gene>
<protein>
    <submittedName>
        <fullName evidence="1">Uncharacterized protein</fullName>
    </submittedName>
</protein>